<protein>
    <recommendedName>
        <fullName evidence="3">Flavoprotein domain-containing protein</fullName>
    </recommendedName>
</protein>
<dbReference type="GO" id="GO:0015937">
    <property type="term" value="P:coenzyme A biosynthetic process"/>
    <property type="evidence" value="ECO:0007669"/>
    <property type="project" value="UniProtKB-KW"/>
</dbReference>
<dbReference type="Proteomes" id="UP000494106">
    <property type="component" value="Unassembled WGS sequence"/>
</dbReference>
<dbReference type="Gene3D" id="3.40.50.1950">
    <property type="entry name" value="Flavin prenyltransferase-like"/>
    <property type="match status" value="2"/>
</dbReference>
<dbReference type="GO" id="GO:0004633">
    <property type="term" value="F:phosphopantothenoylcysteine decarboxylase activity"/>
    <property type="evidence" value="ECO:0007669"/>
    <property type="project" value="TreeGrafter"/>
</dbReference>
<keyword evidence="1" id="KW-0173">Coenzyme A biosynthesis</keyword>
<dbReference type="GO" id="GO:0010181">
    <property type="term" value="F:FMN binding"/>
    <property type="evidence" value="ECO:0007669"/>
    <property type="project" value="TreeGrafter"/>
</dbReference>
<sequence>MSPRSCKIVIAASGSVAAMKIPILIKSLLEPSDKRNYVFEVHLVVTEHAKHFFKMTDLPTDVKVYDDALEWQAWQQRGDPVLHVELGKLADMMVVAPLDANTLAKMAQGLCDNLLTCTTRAWDMNKPLIFCTAMNTRMWEHPVTAQHIATLKQWGYIEIPPIAKTLICGDVGVGGMADVQTIMDNIVKIADQKFNRVVLLLAATGSIAAIKIPLLLKTLLDQPICATNYKFEVYLIATKAAKRFFKIEDVPPEVHVYDDEIASQFWHRPGDRILHVELAEMADMLLIAPLNANTMSKIAQGMSDNLVTITIRCWPLNKPVVFCPGMNPNMWAHPITAQHLATLKKWGFIEIPPIRKKLLCGSYGVGGMAKPDTIVKFIIEFANTEGLV</sequence>
<evidence type="ECO:0000256" key="2">
    <source>
        <dbReference type="ARBA" id="ARBA00038350"/>
    </source>
</evidence>
<dbReference type="SUPFAM" id="SSF52507">
    <property type="entry name" value="Homo-oligomeric flavin-containing Cys decarboxylases, HFCD"/>
    <property type="match status" value="2"/>
</dbReference>
<evidence type="ECO:0000313" key="7">
    <source>
        <dbReference type="Proteomes" id="UP000494256"/>
    </source>
</evidence>
<dbReference type="OrthoDB" id="1532798at2759"/>
<name>A0A8S1BTF2_ARCPL</name>
<gene>
    <name evidence="5" type="ORF">APLA_LOCUS18145</name>
    <name evidence="4" type="ORF">APLA_LOCUS2923</name>
</gene>
<accession>A0A8S1BTF2</accession>
<evidence type="ECO:0000313" key="5">
    <source>
        <dbReference type="EMBL" id="CAB3261764.1"/>
    </source>
</evidence>
<dbReference type="InterPro" id="IPR003382">
    <property type="entry name" value="Flavoprotein"/>
</dbReference>
<proteinExistence type="inferred from homology"/>
<dbReference type="EMBL" id="CADEBC010000858">
    <property type="protein sequence ID" value="CAB3261764.1"/>
    <property type="molecule type" value="Genomic_DNA"/>
</dbReference>
<evidence type="ECO:0000313" key="4">
    <source>
        <dbReference type="EMBL" id="CAB3227277.1"/>
    </source>
</evidence>
<dbReference type="PANTHER" id="PTHR14359">
    <property type="entry name" value="HOMO-OLIGOMERIC FLAVIN CONTAINING CYS DECARBOXYLASE FAMILY"/>
    <property type="match status" value="1"/>
</dbReference>
<dbReference type="PANTHER" id="PTHR14359:SF6">
    <property type="entry name" value="PHOSPHOPANTOTHENOYLCYSTEINE DECARBOXYLASE"/>
    <property type="match status" value="1"/>
</dbReference>
<dbReference type="AlphaFoldDB" id="A0A8S1BTF2"/>
<dbReference type="GO" id="GO:0071513">
    <property type="term" value="C:phosphopantothenoylcysteine decarboxylase complex"/>
    <property type="evidence" value="ECO:0007669"/>
    <property type="project" value="TreeGrafter"/>
</dbReference>
<feature type="domain" description="Flavoprotein" evidence="3">
    <location>
        <begin position="7"/>
        <end position="187"/>
    </location>
</feature>
<dbReference type="InterPro" id="IPR036551">
    <property type="entry name" value="Flavin_trans-like"/>
</dbReference>
<dbReference type="EMBL" id="CADEBD010000276">
    <property type="protein sequence ID" value="CAB3227277.1"/>
    <property type="molecule type" value="Genomic_DNA"/>
</dbReference>
<organism evidence="5 6">
    <name type="scientific">Arctia plantaginis</name>
    <name type="common">Wood tiger moth</name>
    <name type="synonym">Phalaena plantaginis</name>
    <dbReference type="NCBI Taxonomy" id="874455"/>
    <lineage>
        <taxon>Eukaryota</taxon>
        <taxon>Metazoa</taxon>
        <taxon>Ecdysozoa</taxon>
        <taxon>Arthropoda</taxon>
        <taxon>Hexapoda</taxon>
        <taxon>Insecta</taxon>
        <taxon>Pterygota</taxon>
        <taxon>Neoptera</taxon>
        <taxon>Endopterygota</taxon>
        <taxon>Lepidoptera</taxon>
        <taxon>Glossata</taxon>
        <taxon>Ditrysia</taxon>
        <taxon>Noctuoidea</taxon>
        <taxon>Erebidae</taxon>
        <taxon>Arctiinae</taxon>
        <taxon>Arctia</taxon>
    </lineage>
</organism>
<evidence type="ECO:0000256" key="1">
    <source>
        <dbReference type="ARBA" id="ARBA00022993"/>
    </source>
</evidence>
<comment type="similarity">
    <text evidence="2">Belongs to the HFCD (homooligomeric flavin containing Cys decarboxylase) superfamily.</text>
</comment>
<evidence type="ECO:0000313" key="6">
    <source>
        <dbReference type="Proteomes" id="UP000494106"/>
    </source>
</evidence>
<feature type="domain" description="Flavoprotein" evidence="3">
    <location>
        <begin position="199"/>
        <end position="380"/>
    </location>
</feature>
<comment type="caution">
    <text evidence="5">The sequence shown here is derived from an EMBL/GenBank/DDBJ whole genome shotgun (WGS) entry which is preliminary data.</text>
</comment>
<reference evidence="6 7" key="1">
    <citation type="submission" date="2020-04" db="EMBL/GenBank/DDBJ databases">
        <authorList>
            <person name="Wallbank WR R."/>
            <person name="Pardo Diaz C."/>
            <person name="Kozak K."/>
            <person name="Martin S."/>
            <person name="Jiggins C."/>
            <person name="Moest M."/>
            <person name="Warren A I."/>
            <person name="Byers J.R.P. K."/>
            <person name="Montejo-Kovacevich G."/>
            <person name="Yen C E."/>
        </authorList>
    </citation>
    <scope>NUCLEOTIDE SEQUENCE [LARGE SCALE GENOMIC DNA]</scope>
</reference>
<evidence type="ECO:0000259" key="3">
    <source>
        <dbReference type="Pfam" id="PF02441"/>
    </source>
</evidence>
<dbReference type="Proteomes" id="UP000494256">
    <property type="component" value="Unassembled WGS sequence"/>
</dbReference>
<keyword evidence="6" id="KW-1185">Reference proteome</keyword>
<dbReference type="Pfam" id="PF02441">
    <property type="entry name" value="Flavoprotein"/>
    <property type="match status" value="2"/>
</dbReference>